<dbReference type="InterPro" id="IPR013901">
    <property type="entry name" value="Anthrone_oxy"/>
</dbReference>
<dbReference type="RefSeq" id="WP_051036979.1">
    <property type="nucleotide sequence ID" value="NZ_JADLRM010000005.1"/>
</dbReference>
<evidence type="ECO:0000313" key="3">
    <source>
        <dbReference type="Proteomes" id="UP000255467"/>
    </source>
</evidence>
<dbReference type="AlphaFoldDB" id="A0A378YN31"/>
<name>A0A378YN31_9NOCA</name>
<feature type="transmembrane region" description="Helical" evidence="1">
    <location>
        <begin position="151"/>
        <end position="173"/>
    </location>
</feature>
<evidence type="ECO:0000256" key="1">
    <source>
        <dbReference type="SAM" id="Phobius"/>
    </source>
</evidence>
<gene>
    <name evidence="2" type="ORF">NCTC1934_03337</name>
</gene>
<protein>
    <submittedName>
        <fullName evidence="2">Predicted integral membrane protein</fullName>
    </submittedName>
</protein>
<proteinExistence type="predicted"/>
<reference evidence="2 3" key="1">
    <citation type="submission" date="2018-06" db="EMBL/GenBank/DDBJ databases">
        <authorList>
            <consortium name="Pathogen Informatics"/>
            <person name="Doyle S."/>
        </authorList>
    </citation>
    <scope>NUCLEOTIDE SEQUENCE [LARGE SCALE GENOMIC DNA]</scope>
    <source>
        <strain evidence="2 3">NCTC1934</strain>
    </source>
</reference>
<keyword evidence="1" id="KW-0472">Membrane</keyword>
<accession>A0A378YN31</accession>
<dbReference type="EMBL" id="UGRY01000002">
    <property type="protein sequence ID" value="SUA78168.1"/>
    <property type="molecule type" value="Genomic_DNA"/>
</dbReference>
<organism evidence="2 3">
    <name type="scientific">Nocardia otitidiscaviarum</name>
    <dbReference type="NCBI Taxonomy" id="1823"/>
    <lineage>
        <taxon>Bacteria</taxon>
        <taxon>Bacillati</taxon>
        <taxon>Actinomycetota</taxon>
        <taxon>Actinomycetes</taxon>
        <taxon>Mycobacteriales</taxon>
        <taxon>Nocardiaceae</taxon>
        <taxon>Nocardia</taxon>
    </lineage>
</organism>
<keyword evidence="1" id="KW-0812">Transmembrane</keyword>
<keyword evidence="3" id="KW-1185">Reference proteome</keyword>
<evidence type="ECO:0000313" key="2">
    <source>
        <dbReference type="EMBL" id="SUA78168.1"/>
    </source>
</evidence>
<dbReference type="Proteomes" id="UP000255467">
    <property type="component" value="Unassembled WGS sequence"/>
</dbReference>
<dbReference type="OrthoDB" id="428263at2"/>
<sequence>MVTGRGAPTPGRRADRPGGVDRWLLSAAAAGTAISGGVFFDFSFVVMPGLRELPPAVGIEAMQAFNQTAVRPPLMVLMYATAGLCAVLMVRAVMSWNRSRSPWILAAAGAFLFAAVVVTGAANVPISAAMDALDPSGTDTAARWDELLTQWIWWNHARTLASIAAAVGLLIALRSGDQRDPSP</sequence>
<dbReference type="Pfam" id="PF08592">
    <property type="entry name" value="Anthrone_oxy"/>
    <property type="match status" value="1"/>
</dbReference>
<feature type="transmembrane region" description="Helical" evidence="1">
    <location>
        <begin position="23"/>
        <end position="50"/>
    </location>
</feature>
<feature type="transmembrane region" description="Helical" evidence="1">
    <location>
        <begin position="102"/>
        <end position="126"/>
    </location>
</feature>
<keyword evidence="1" id="KW-1133">Transmembrane helix</keyword>
<feature type="transmembrane region" description="Helical" evidence="1">
    <location>
        <begin position="70"/>
        <end position="90"/>
    </location>
</feature>
<dbReference type="STRING" id="1406858.GCA_000710895_05169"/>